<dbReference type="SMART" id="SM00248">
    <property type="entry name" value="ANK"/>
    <property type="match status" value="2"/>
</dbReference>
<dbReference type="SUPFAM" id="SSF48403">
    <property type="entry name" value="Ankyrin repeat"/>
    <property type="match status" value="1"/>
</dbReference>
<organism evidence="5 6">
    <name type="scientific">Neocallimastix californiae</name>
    <dbReference type="NCBI Taxonomy" id="1754190"/>
    <lineage>
        <taxon>Eukaryota</taxon>
        <taxon>Fungi</taxon>
        <taxon>Fungi incertae sedis</taxon>
        <taxon>Chytridiomycota</taxon>
        <taxon>Chytridiomycota incertae sedis</taxon>
        <taxon>Neocallimastigomycetes</taxon>
        <taxon>Neocallimastigales</taxon>
        <taxon>Neocallimastigaceae</taxon>
        <taxon>Neocallimastix</taxon>
    </lineage>
</organism>
<dbReference type="OrthoDB" id="194358at2759"/>
<evidence type="ECO:0000313" key="6">
    <source>
        <dbReference type="Proteomes" id="UP000193920"/>
    </source>
</evidence>
<keyword evidence="4" id="KW-0175">Coiled coil</keyword>
<evidence type="ECO:0000256" key="1">
    <source>
        <dbReference type="ARBA" id="ARBA00022737"/>
    </source>
</evidence>
<dbReference type="PANTHER" id="PTHR24171">
    <property type="entry name" value="ANKYRIN REPEAT DOMAIN-CONTAINING PROTEIN 39-RELATED"/>
    <property type="match status" value="1"/>
</dbReference>
<feature type="coiled-coil region" evidence="4">
    <location>
        <begin position="82"/>
        <end position="177"/>
    </location>
</feature>
<evidence type="ECO:0000256" key="3">
    <source>
        <dbReference type="PROSITE-ProRule" id="PRU00023"/>
    </source>
</evidence>
<keyword evidence="1" id="KW-0677">Repeat</keyword>
<sequence length="247" mass="29501">MFNLLVEYSIEKGKKLIIDENDIENAISEKYSFCKLKNISEINSIFVKLIYLHKNKNLIEVMFSENSYFLKRFKEINENKGIENESKNYEVLEIENEITKIKLENERKAKKKINNEYELVKIELKEEKKEKEKIRKEIELMKIELAKEKKEKEKIRKDNELMKIENKKKENQKLEIKNYIMEKINNKRDNNETLLTSECKQGNIEEVKKLIHCGMDINKKNKDGDTPLLIACKNGNIELVKYLLSYK</sequence>
<keyword evidence="2 3" id="KW-0040">ANK repeat</keyword>
<dbReference type="PROSITE" id="PS50297">
    <property type="entry name" value="ANK_REP_REGION"/>
    <property type="match status" value="1"/>
</dbReference>
<dbReference type="Pfam" id="PF12796">
    <property type="entry name" value="Ank_2"/>
    <property type="match status" value="1"/>
</dbReference>
<proteinExistence type="predicted"/>
<dbReference type="Gene3D" id="1.25.40.20">
    <property type="entry name" value="Ankyrin repeat-containing domain"/>
    <property type="match status" value="1"/>
</dbReference>
<protein>
    <submittedName>
        <fullName evidence="5">Uncharacterized protein</fullName>
    </submittedName>
</protein>
<reference evidence="5 6" key="1">
    <citation type="submission" date="2016-08" db="EMBL/GenBank/DDBJ databases">
        <title>A Parts List for Fungal Cellulosomes Revealed by Comparative Genomics.</title>
        <authorList>
            <consortium name="DOE Joint Genome Institute"/>
            <person name="Haitjema C.H."/>
            <person name="Gilmore S.P."/>
            <person name="Henske J.K."/>
            <person name="Solomon K.V."/>
            <person name="De Groot R."/>
            <person name="Kuo A."/>
            <person name="Mondo S.J."/>
            <person name="Salamov A.A."/>
            <person name="Labutti K."/>
            <person name="Zhao Z."/>
            <person name="Chiniquy J."/>
            <person name="Barry K."/>
            <person name="Brewer H.M."/>
            <person name="Purvine S.O."/>
            <person name="Wright A.T."/>
            <person name="Boxma B."/>
            <person name="Van Alen T."/>
            <person name="Hackstein J.H."/>
            <person name="Baker S.E."/>
            <person name="Grigoriev I.V."/>
            <person name="O'Malley M.A."/>
        </authorList>
    </citation>
    <scope>NUCLEOTIDE SEQUENCE [LARGE SCALE GENOMIC DNA]</scope>
    <source>
        <strain evidence="5 6">G1</strain>
    </source>
</reference>
<dbReference type="PROSITE" id="PS50088">
    <property type="entry name" value="ANK_REPEAT"/>
    <property type="match status" value="1"/>
</dbReference>
<evidence type="ECO:0000313" key="5">
    <source>
        <dbReference type="EMBL" id="ORY20031.1"/>
    </source>
</evidence>
<dbReference type="InterPro" id="IPR036770">
    <property type="entry name" value="Ankyrin_rpt-contain_sf"/>
</dbReference>
<evidence type="ECO:0000256" key="2">
    <source>
        <dbReference type="ARBA" id="ARBA00023043"/>
    </source>
</evidence>
<dbReference type="EMBL" id="MCOG01000305">
    <property type="protein sequence ID" value="ORY20031.1"/>
    <property type="molecule type" value="Genomic_DNA"/>
</dbReference>
<dbReference type="GO" id="GO:0085020">
    <property type="term" value="P:protein K6-linked ubiquitination"/>
    <property type="evidence" value="ECO:0007669"/>
    <property type="project" value="TreeGrafter"/>
</dbReference>
<dbReference type="AlphaFoldDB" id="A0A1Y2AC07"/>
<dbReference type="PANTHER" id="PTHR24171:SF8">
    <property type="entry name" value="BRCA1-ASSOCIATED RING DOMAIN PROTEIN 1"/>
    <property type="match status" value="1"/>
</dbReference>
<feature type="repeat" description="ANK" evidence="3">
    <location>
        <begin position="223"/>
        <end position="247"/>
    </location>
</feature>
<dbReference type="GO" id="GO:0004842">
    <property type="term" value="F:ubiquitin-protein transferase activity"/>
    <property type="evidence" value="ECO:0007669"/>
    <property type="project" value="TreeGrafter"/>
</dbReference>
<dbReference type="Proteomes" id="UP000193920">
    <property type="component" value="Unassembled WGS sequence"/>
</dbReference>
<evidence type="ECO:0000256" key="4">
    <source>
        <dbReference type="SAM" id="Coils"/>
    </source>
</evidence>
<gene>
    <name evidence="5" type="ORF">LY90DRAFT_634557</name>
</gene>
<keyword evidence="6" id="KW-1185">Reference proteome</keyword>
<dbReference type="InterPro" id="IPR002110">
    <property type="entry name" value="Ankyrin_rpt"/>
</dbReference>
<name>A0A1Y2AC07_9FUNG</name>
<dbReference type="STRING" id="1754190.A0A1Y2AC07"/>
<accession>A0A1Y2AC07</accession>
<comment type="caution">
    <text evidence="5">The sequence shown here is derived from an EMBL/GenBank/DDBJ whole genome shotgun (WGS) entry which is preliminary data.</text>
</comment>